<keyword evidence="3" id="KW-0233">DNA recombination</keyword>
<dbReference type="GO" id="GO:0000150">
    <property type="term" value="F:DNA strand exchange activity"/>
    <property type="evidence" value="ECO:0007669"/>
    <property type="project" value="InterPro"/>
</dbReference>
<accession>A0A6C0EFC2</accession>
<feature type="domain" description="Resolvase/invertase-type recombinase catalytic" evidence="4">
    <location>
        <begin position="59"/>
        <end position="196"/>
    </location>
</feature>
<dbReference type="Gene3D" id="1.10.287.2170">
    <property type="match status" value="1"/>
</dbReference>
<evidence type="ECO:0000256" key="3">
    <source>
        <dbReference type="ARBA" id="ARBA00023172"/>
    </source>
</evidence>
<dbReference type="PANTHER" id="PTHR36172">
    <property type="match status" value="1"/>
</dbReference>
<dbReference type="EMBL" id="MN739777">
    <property type="protein sequence ID" value="QHT26035.1"/>
    <property type="molecule type" value="Genomic_DNA"/>
</dbReference>
<dbReference type="InterPro" id="IPR048046">
    <property type="entry name" value="Transpos_IS607"/>
</dbReference>
<dbReference type="SMART" id="SM00857">
    <property type="entry name" value="Resolvase"/>
    <property type="match status" value="1"/>
</dbReference>
<dbReference type="InterPro" id="IPR006118">
    <property type="entry name" value="Recombinase_CS"/>
</dbReference>
<dbReference type="InterPro" id="IPR006119">
    <property type="entry name" value="Resolv_N"/>
</dbReference>
<dbReference type="Pfam" id="PF00239">
    <property type="entry name" value="Resolvase"/>
    <property type="match status" value="1"/>
</dbReference>
<reference evidence="5" key="1">
    <citation type="journal article" date="2020" name="Nature">
        <title>Giant virus diversity and host interactions through global metagenomics.</title>
        <authorList>
            <person name="Schulz F."/>
            <person name="Roux S."/>
            <person name="Paez-Espino D."/>
            <person name="Jungbluth S."/>
            <person name="Walsh D.A."/>
            <person name="Denef V.J."/>
            <person name="McMahon K.D."/>
            <person name="Konstantinidis K.T."/>
            <person name="Eloe-Fadrosh E.A."/>
            <person name="Kyrpides N.C."/>
            <person name="Woyke T."/>
        </authorList>
    </citation>
    <scope>NUCLEOTIDE SEQUENCE</scope>
    <source>
        <strain evidence="5">GVMAG-M-3300023179-27</strain>
    </source>
</reference>
<dbReference type="NCBIfam" id="NF033518">
    <property type="entry name" value="transpos_IS607"/>
    <property type="match status" value="1"/>
</dbReference>
<dbReference type="Gene3D" id="3.40.50.1390">
    <property type="entry name" value="Resolvase, N-terminal catalytic domain"/>
    <property type="match status" value="1"/>
</dbReference>
<protein>
    <recommendedName>
        <fullName evidence="4">Resolvase/invertase-type recombinase catalytic domain-containing protein</fullName>
    </recommendedName>
</protein>
<dbReference type="InterPro" id="IPR036162">
    <property type="entry name" value="Resolvase-like_N_sf"/>
</dbReference>
<dbReference type="GO" id="GO:0015074">
    <property type="term" value="P:DNA integration"/>
    <property type="evidence" value="ECO:0007669"/>
    <property type="project" value="UniProtKB-KW"/>
</dbReference>
<dbReference type="PANTHER" id="PTHR36172:SF1">
    <property type="entry name" value="RESOLVASE-RELATED"/>
    <property type="match status" value="1"/>
</dbReference>
<dbReference type="PROSITE" id="PS00397">
    <property type="entry name" value="RECOMBINASES_1"/>
    <property type="match status" value="1"/>
</dbReference>
<organism evidence="5">
    <name type="scientific">viral metagenome</name>
    <dbReference type="NCBI Taxonomy" id="1070528"/>
    <lineage>
        <taxon>unclassified sequences</taxon>
        <taxon>metagenomes</taxon>
        <taxon>organismal metagenomes</taxon>
    </lineage>
</organism>
<sequence length="196" mass="22951">MPKYVTRKVACELLGVHFNTLYRMARDNEIESIKIGKNTQYNIDKYMKDKGVMESSTRRKICYCRVSSNKQKEDLKRQIELMKTKYPNYEIISDISSGLNLKRAGLTKIINYAIKGELEILIVAYKDRLARFGYDLIEELIKTYSKGEIVVMNKAEEKTPQEEITKDIISIMNIYTAKLNGLRKYKKQIEEELKKN</sequence>
<dbReference type="SUPFAM" id="SSF53041">
    <property type="entry name" value="Resolvase-like"/>
    <property type="match status" value="1"/>
</dbReference>
<dbReference type="InterPro" id="IPR051491">
    <property type="entry name" value="Recombinase/Transposase-rel"/>
</dbReference>
<dbReference type="AlphaFoldDB" id="A0A6C0EFC2"/>
<keyword evidence="2" id="KW-0238">DNA-binding</keyword>
<evidence type="ECO:0000256" key="2">
    <source>
        <dbReference type="ARBA" id="ARBA00023125"/>
    </source>
</evidence>
<evidence type="ECO:0000313" key="5">
    <source>
        <dbReference type="EMBL" id="QHT26035.1"/>
    </source>
</evidence>
<evidence type="ECO:0000259" key="4">
    <source>
        <dbReference type="PROSITE" id="PS51736"/>
    </source>
</evidence>
<evidence type="ECO:0000256" key="1">
    <source>
        <dbReference type="ARBA" id="ARBA00022908"/>
    </source>
</evidence>
<dbReference type="PROSITE" id="PS51736">
    <property type="entry name" value="RECOMBINASES_3"/>
    <property type="match status" value="1"/>
</dbReference>
<proteinExistence type="predicted"/>
<name>A0A6C0EFC2_9ZZZZ</name>
<dbReference type="GO" id="GO:0003677">
    <property type="term" value="F:DNA binding"/>
    <property type="evidence" value="ECO:0007669"/>
    <property type="project" value="UniProtKB-KW"/>
</dbReference>
<keyword evidence="1" id="KW-0229">DNA integration</keyword>